<organism evidence="6 7">
    <name type="scientific">Denitrobaculum tricleocarpae</name>
    <dbReference type="NCBI Taxonomy" id="2591009"/>
    <lineage>
        <taxon>Bacteria</taxon>
        <taxon>Pseudomonadati</taxon>
        <taxon>Pseudomonadota</taxon>
        <taxon>Alphaproteobacteria</taxon>
        <taxon>Rhodospirillales</taxon>
        <taxon>Rhodospirillaceae</taxon>
        <taxon>Denitrobaculum</taxon>
    </lineage>
</organism>
<keyword evidence="5" id="KW-0119">Carbohydrate metabolism</keyword>
<evidence type="ECO:0000313" key="7">
    <source>
        <dbReference type="Proteomes" id="UP000315252"/>
    </source>
</evidence>
<dbReference type="AlphaFoldDB" id="A0A545T5Q0"/>
<dbReference type="GO" id="GO:0008674">
    <property type="term" value="F:2-dehydro-3-deoxy-6-phosphogalactonate aldolase activity"/>
    <property type="evidence" value="ECO:0007669"/>
    <property type="project" value="UniProtKB-EC"/>
</dbReference>
<comment type="similarity">
    <text evidence="2">Belongs to the KHG/KDPG aldolase family.</text>
</comment>
<evidence type="ECO:0000256" key="4">
    <source>
        <dbReference type="ARBA" id="ARBA00023239"/>
    </source>
</evidence>
<protein>
    <submittedName>
        <fullName evidence="6">2-dehydro-3-deoxy-6-phosphogalactonate aldolase</fullName>
        <ecNumber evidence="6">4.1.2.21</ecNumber>
    </submittedName>
</protein>
<dbReference type="NCBIfam" id="NF006600">
    <property type="entry name" value="PRK09140.1"/>
    <property type="match status" value="1"/>
</dbReference>
<dbReference type="EMBL" id="VHSH01000012">
    <property type="protein sequence ID" value="TQV72543.1"/>
    <property type="molecule type" value="Genomic_DNA"/>
</dbReference>
<gene>
    <name evidence="6" type="ORF">FKG95_26110</name>
</gene>
<dbReference type="PANTHER" id="PTHR30246">
    <property type="entry name" value="2-KETO-3-DEOXY-6-PHOSPHOGLUCONATE ALDOLASE"/>
    <property type="match status" value="1"/>
</dbReference>
<dbReference type="PANTHER" id="PTHR30246:SF1">
    <property type="entry name" value="2-DEHYDRO-3-DEOXY-6-PHOSPHOGALACTONATE ALDOLASE-RELATED"/>
    <property type="match status" value="1"/>
</dbReference>
<comment type="pathway">
    <text evidence="1">Carbohydrate acid metabolism.</text>
</comment>
<dbReference type="EC" id="4.1.2.21" evidence="6"/>
<accession>A0A545T5Q0</accession>
<dbReference type="SUPFAM" id="SSF51569">
    <property type="entry name" value="Aldolase"/>
    <property type="match status" value="1"/>
</dbReference>
<proteinExistence type="inferred from homology"/>
<dbReference type="Pfam" id="PF01081">
    <property type="entry name" value="Aldolase"/>
    <property type="match status" value="1"/>
</dbReference>
<evidence type="ECO:0000256" key="3">
    <source>
        <dbReference type="ARBA" id="ARBA00011233"/>
    </source>
</evidence>
<dbReference type="Gene3D" id="3.20.20.70">
    <property type="entry name" value="Aldolase class I"/>
    <property type="match status" value="1"/>
</dbReference>
<comment type="subunit">
    <text evidence="3">Homotrimer.</text>
</comment>
<name>A0A545T5Q0_9PROT</name>
<comment type="caution">
    <text evidence="6">The sequence shown here is derived from an EMBL/GenBank/DDBJ whole genome shotgun (WGS) entry which is preliminary data.</text>
</comment>
<evidence type="ECO:0000313" key="6">
    <source>
        <dbReference type="EMBL" id="TQV72543.1"/>
    </source>
</evidence>
<dbReference type="InterPro" id="IPR013785">
    <property type="entry name" value="Aldolase_TIM"/>
</dbReference>
<keyword evidence="4 6" id="KW-0456">Lyase</keyword>
<dbReference type="OrthoDB" id="7204076at2"/>
<dbReference type="CDD" id="cd00452">
    <property type="entry name" value="KDPG_aldolase"/>
    <property type="match status" value="1"/>
</dbReference>
<sequence length="207" mass="21391">MSMFFKEGAPYLVAILRGITPEEAPGVVEALIDAGMTWIEVPLNSPDVHVTLKLLQENHAGRAKFGAGTVTRVSELEALSELGLTYIVTPNSDPAVIKAAVAKNIAVMSGCMTPSEAFAAAYAGAKALKLFPCEVIGTVGAKAMRAILPPEVPLFAVGGIEPGSLQAYTDAGCLGFGIGSALFKPGRSVEDIAARAQAFMAAAKNLS</sequence>
<evidence type="ECO:0000256" key="2">
    <source>
        <dbReference type="ARBA" id="ARBA00006906"/>
    </source>
</evidence>
<dbReference type="Proteomes" id="UP000315252">
    <property type="component" value="Unassembled WGS sequence"/>
</dbReference>
<reference evidence="6 7" key="1">
    <citation type="submission" date="2019-06" db="EMBL/GenBank/DDBJ databases">
        <title>Whole genome sequence for Rhodospirillaceae sp. R148.</title>
        <authorList>
            <person name="Wang G."/>
        </authorList>
    </citation>
    <scope>NUCLEOTIDE SEQUENCE [LARGE SCALE GENOMIC DNA]</scope>
    <source>
        <strain evidence="6 7">R148</strain>
    </source>
</reference>
<evidence type="ECO:0000256" key="1">
    <source>
        <dbReference type="ARBA" id="ARBA00004761"/>
    </source>
</evidence>
<evidence type="ECO:0000256" key="5">
    <source>
        <dbReference type="ARBA" id="ARBA00023277"/>
    </source>
</evidence>
<keyword evidence="7" id="KW-1185">Reference proteome</keyword>
<dbReference type="InterPro" id="IPR000887">
    <property type="entry name" value="Aldlse_KDPG_KHG"/>
</dbReference>